<evidence type="ECO:0000313" key="2">
    <source>
        <dbReference type="Proteomes" id="UP000236214"/>
    </source>
</evidence>
<dbReference type="EMBL" id="BDEC01000068">
    <property type="protein sequence ID" value="GBD68841.1"/>
    <property type="molecule type" value="Genomic_DNA"/>
</dbReference>
<reference evidence="1 2" key="1">
    <citation type="submission" date="2016-05" db="EMBL/GenBank/DDBJ databases">
        <title>Whole genome sequencing of Tetragenococcus halophilus subsp. halophilus NISL 7118.</title>
        <authorList>
            <person name="Shiwa Y."/>
            <person name="Nishimura I."/>
            <person name="Yoshikawa H."/>
            <person name="Koyama Y."/>
            <person name="Oguma T."/>
        </authorList>
    </citation>
    <scope>NUCLEOTIDE SEQUENCE [LARGE SCALE GENOMIC DNA]</scope>
    <source>
        <strain evidence="1 2">NISL 7118</strain>
    </source>
</reference>
<keyword evidence="2" id="KW-1185">Reference proteome</keyword>
<protein>
    <submittedName>
        <fullName evidence="1">Putative polysaccharide biosynthesis protein</fullName>
    </submittedName>
</protein>
<gene>
    <name evidence="1" type="ORF">TEHN7118_1647</name>
</gene>
<proteinExistence type="predicted"/>
<organism evidence="1 2">
    <name type="scientific">Tetragenococcus halophilus subsp. halophilus</name>
    <dbReference type="NCBI Taxonomy" id="1513897"/>
    <lineage>
        <taxon>Bacteria</taxon>
        <taxon>Bacillati</taxon>
        <taxon>Bacillota</taxon>
        <taxon>Bacilli</taxon>
        <taxon>Lactobacillales</taxon>
        <taxon>Enterococcaceae</taxon>
        <taxon>Tetragenococcus</taxon>
    </lineage>
</organism>
<evidence type="ECO:0000313" key="1">
    <source>
        <dbReference type="EMBL" id="GBD68841.1"/>
    </source>
</evidence>
<dbReference type="Proteomes" id="UP000236214">
    <property type="component" value="Unassembled WGS sequence"/>
</dbReference>
<sequence length="109" mass="12608">MEKSGQRQQNTLRKVLDKLRELALVFFSLLLWGFSLLAFLTIIFTLLGVDLYYVQLIRTVLKITRLDLMDLIHLNLIVGAGIIVYLTVTYYFGPFKQRGGKIKENEKAK</sequence>
<dbReference type="GeneID" id="64054783"/>
<dbReference type="AlphaFoldDB" id="A0A2H6DE99"/>
<name>A0A2H6DE99_TETHA</name>
<accession>A0A2H6DE99</accession>
<dbReference type="RefSeq" id="WP_014123997.1">
    <property type="nucleotide sequence ID" value="NZ_BAABQP010000047.1"/>
</dbReference>
<comment type="caution">
    <text evidence="1">The sequence shown here is derived from an EMBL/GenBank/DDBJ whole genome shotgun (WGS) entry which is preliminary data.</text>
</comment>